<dbReference type="Pfam" id="PF03401">
    <property type="entry name" value="TctC"/>
    <property type="match status" value="1"/>
</dbReference>
<feature type="signal peptide" evidence="2">
    <location>
        <begin position="1"/>
        <end position="24"/>
    </location>
</feature>
<dbReference type="EMBL" id="BMYS01000006">
    <property type="protein sequence ID" value="GGW83264.1"/>
    <property type="molecule type" value="Genomic_DNA"/>
</dbReference>
<comment type="caution">
    <text evidence="3">The sequence shown here is derived from an EMBL/GenBank/DDBJ whole genome shotgun (WGS) entry which is preliminary data.</text>
</comment>
<keyword evidence="2" id="KW-0732">Signal</keyword>
<dbReference type="Gene3D" id="3.40.190.10">
    <property type="entry name" value="Periplasmic binding protein-like II"/>
    <property type="match status" value="1"/>
</dbReference>
<dbReference type="RefSeq" id="WP_189384503.1">
    <property type="nucleotide sequence ID" value="NZ_BAABFY010000054.1"/>
</dbReference>
<dbReference type="PANTHER" id="PTHR42928">
    <property type="entry name" value="TRICARBOXYLATE-BINDING PROTEIN"/>
    <property type="match status" value="1"/>
</dbReference>
<dbReference type="PANTHER" id="PTHR42928:SF5">
    <property type="entry name" value="BLR1237 PROTEIN"/>
    <property type="match status" value="1"/>
</dbReference>
<reference evidence="3" key="2">
    <citation type="submission" date="2020-09" db="EMBL/GenBank/DDBJ databases">
        <authorList>
            <person name="Sun Q."/>
            <person name="Kim S."/>
        </authorList>
    </citation>
    <scope>NUCLEOTIDE SEQUENCE</scope>
    <source>
        <strain evidence="3">KCTC 23732</strain>
    </source>
</reference>
<evidence type="ECO:0000256" key="2">
    <source>
        <dbReference type="SAM" id="SignalP"/>
    </source>
</evidence>
<feature type="chain" id="PRO_5036896041" evidence="2">
    <location>
        <begin position="25"/>
        <end position="326"/>
    </location>
</feature>
<dbReference type="InterPro" id="IPR005064">
    <property type="entry name" value="BUG"/>
</dbReference>
<sequence length="326" mass="34892">MKLFRSTILFATSILALAVTPLHAQTTSNYPDKPIKIVVPYAPGGFTDILARLLSQKLSDQLKQPVIVENKPGASTIIGAESVARAKPDGYTLLMAVTTTLSSNPHLFSKLPYKLADFKPVALAGLTPFVLVANPSVPANNVQELVSYAQTHPGKLSTATLGNGSSTHLVLSMFRSATDVNIIDVPYRGASLALSDLVAGHVDLFFDALSTSLPHLQAGRLKAIALASEERQETAPSVPTFHESGTPEMLAYSWYGLLAPAGTPDHIVEILNKTVNEALASPEIQERFRAEGAEARMISSQAFGELIEAHSKTWGDIITALNIKLD</sequence>
<dbReference type="PIRSF" id="PIRSF017082">
    <property type="entry name" value="YflP"/>
    <property type="match status" value="1"/>
</dbReference>
<dbReference type="Gene3D" id="3.40.190.150">
    <property type="entry name" value="Bordetella uptake gene, domain 1"/>
    <property type="match status" value="1"/>
</dbReference>
<keyword evidence="4" id="KW-1185">Reference proteome</keyword>
<comment type="similarity">
    <text evidence="1">Belongs to the UPF0065 (bug) family.</text>
</comment>
<proteinExistence type="inferred from homology"/>
<name>A0A918JJH5_9BURK</name>
<dbReference type="SUPFAM" id="SSF53850">
    <property type="entry name" value="Periplasmic binding protein-like II"/>
    <property type="match status" value="1"/>
</dbReference>
<accession>A0A918JJH5</accession>
<dbReference type="InterPro" id="IPR042100">
    <property type="entry name" value="Bug_dom1"/>
</dbReference>
<gene>
    <name evidence="3" type="ORF">GCM10011450_11480</name>
</gene>
<dbReference type="Proteomes" id="UP000608345">
    <property type="component" value="Unassembled WGS sequence"/>
</dbReference>
<organism evidence="3 4">
    <name type="scientific">Advenella faeciporci</name>
    <dbReference type="NCBI Taxonomy" id="797535"/>
    <lineage>
        <taxon>Bacteria</taxon>
        <taxon>Pseudomonadati</taxon>
        <taxon>Pseudomonadota</taxon>
        <taxon>Betaproteobacteria</taxon>
        <taxon>Burkholderiales</taxon>
        <taxon>Alcaligenaceae</taxon>
    </lineage>
</organism>
<evidence type="ECO:0000313" key="3">
    <source>
        <dbReference type="EMBL" id="GGW83264.1"/>
    </source>
</evidence>
<reference evidence="3" key="1">
    <citation type="journal article" date="2014" name="Int. J. Syst. Evol. Microbiol.">
        <title>Complete genome sequence of Corynebacterium casei LMG S-19264T (=DSM 44701T), isolated from a smear-ripened cheese.</title>
        <authorList>
            <consortium name="US DOE Joint Genome Institute (JGI-PGF)"/>
            <person name="Walter F."/>
            <person name="Albersmeier A."/>
            <person name="Kalinowski J."/>
            <person name="Ruckert C."/>
        </authorList>
    </citation>
    <scope>NUCLEOTIDE SEQUENCE</scope>
    <source>
        <strain evidence="3">KCTC 23732</strain>
    </source>
</reference>
<protein>
    <submittedName>
        <fullName evidence="3">MFS transporter</fullName>
    </submittedName>
</protein>
<evidence type="ECO:0000313" key="4">
    <source>
        <dbReference type="Proteomes" id="UP000608345"/>
    </source>
</evidence>
<dbReference type="CDD" id="cd07012">
    <property type="entry name" value="PBP2_Bug_TTT"/>
    <property type="match status" value="1"/>
</dbReference>
<dbReference type="AlphaFoldDB" id="A0A918JJH5"/>
<evidence type="ECO:0000256" key="1">
    <source>
        <dbReference type="ARBA" id="ARBA00006987"/>
    </source>
</evidence>